<evidence type="ECO:0000256" key="1">
    <source>
        <dbReference type="ARBA" id="ARBA00008000"/>
    </source>
</evidence>
<dbReference type="HOGENOM" id="CLU_1623956_0_0_5"/>
<organism evidence="4">
    <name type="scientific">Brucella pinnipedialis M292/94/1</name>
    <dbReference type="NCBI Taxonomy" id="520462"/>
    <lineage>
        <taxon>Bacteria</taxon>
        <taxon>Pseudomonadati</taxon>
        <taxon>Pseudomonadota</taxon>
        <taxon>Alphaproteobacteria</taxon>
        <taxon>Hyphomicrobiales</taxon>
        <taxon>Brucellaceae</taxon>
        <taxon>Brucella/Ochrobactrum group</taxon>
        <taxon>Brucella</taxon>
    </lineage>
</organism>
<proteinExistence type="inferred from homology"/>
<name>A0A0E1XDV6_9HYPH</name>
<protein>
    <submittedName>
        <fullName evidence="4">FAD linked oxidase domain-containing protein</fullName>
    </submittedName>
</protein>
<evidence type="ECO:0000256" key="2">
    <source>
        <dbReference type="ARBA" id="ARBA00022827"/>
    </source>
</evidence>
<dbReference type="PANTHER" id="PTHR11748:SF111">
    <property type="entry name" value="D-LACTATE DEHYDROGENASE, MITOCHONDRIAL-RELATED"/>
    <property type="match status" value="1"/>
</dbReference>
<dbReference type="GO" id="GO:0071949">
    <property type="term" value="F:FAD binding"/>
    <property type="evidence" value="ECO:0007669"/>
    <property type="project" value="InterPro"/>
</dbReference>
<gene>
    <name evidence="4" type="ORF">BALG_01632</name>
</gene>
<dbReference type="Proteomes" id="UP000004659">
    <property type="component" value="Unassembled WGS sequence"/>
</dbReference>
<dbReference type="GO" id="GO:1903457">
    <property type="term" value="P:lactate catabolic process"/>
    <property type="evidence" value="ECO:0007669"/>
    <property type="project" value="TreeGrafter"/>
</dbReference>
<evidence type="ECO:0000259" key="3">
    <source>
        <dbReference type="PROSITE" id="PS51387"/>
    </source>
</evidence>
<feature type="domain" description="FAD-binding PCMH-type" evidence="3">
    <location>
        <begin position="49"/>
        <end position="176"/>
    </location>
</feature>
<dbReference type="PANTHER" id="PTHR11748">
    <property type="entry name" value="D-LACTATE DEHYDROGENASE"/>
    <property type="match status" value="1"/>
</dbReference>
<evidence type="ECO:0000313" key="4">
    <source>
        <dbReference type="EMBL" id="EEZ31512.1"/>
    </source>
</evidence>
<dbReference type="GO" id="GO:0004458">
    <property type="term" value="F:D-lactate dehydrogenase (cytochrome) activity"/>
    <property type="evidence" value="ECO:0007669"/>
    <property type="project" value="TreeGrafter"/>
</dbReference>
<dbReference type="InterPro" id="IPR006094">
    <property type="entry name" value="Oxid_FAD_bind_N"/>
</dbReference>
<dbReference type="Gene3D" id="3.30.465.10">
    <property type="match status" value="1"/>
</dbReference>
<dbReference type="GO" id="GO:0008720">
    <property type="term" value="F:D-lactate dehydrogenase (NAD+) activity"/>
    <property type="evidence" value="ECO:0007669"/>
    <property type="project" value="TreeGrafter"/>
</dbReference>
<dbReference type="PROSITE" id="PS51387">
    <property type="entry name" value="FAD_PCMH"/>
    <property type="match status" value="1"/>
</dbReference>
<dbReference type="InterPro" id="IPR036318">
    <property type="entry name" value="FAD-bd_PCMH-like_sf"/>
</dbReference>
<dbReference type="InterPro" id="IPR016166">
    <property type="entry name" value="FAD-bd_PCMH"/>
</dbReference>
<keyword evidence="2" id="KW-0274">FAD</keyword>
<dbReference type="InterPro" id="IPR016169">
    <property type="entry name" value="FAD-bd_PCMH_sub2"/>
</dbReference>
<reference evidence="4" key="1">
    <citation type="submission" date="2009-01" db="EMBL/GenBank/DDBJ databases">
        <title>The Genome Sequence of Brucella pinnipedialis M292/94/1.</title>
        <authorList>
            <consortium name="The Broad Institute Genome Sequencing Platform"/>
            <person name="Ward D."/>
            <person name="Young S.K."/>
            <person name="Kodira C.D."/>
            <person name="Zeng Q."/>
            <person name="Koehrsen M."/>
            <person name="Alvarado L."/>
            <person name="Berlin A."/>
            <person name="Borenstein D."/>
            <person name="Chen Z."/>
            <person name="Engels R."/>
            <person name="Freedman E."/>
            <person name="Gellesch M."/>
            <person name="Goldberg J."/>
            <person name="Griggs A."/>
            <person name="Gujja S."/>
            <person name="Heiman D."/>
            <person name="Hepburn T."/>
            <person name="Howarth C."/>
            <person name="Jen D."/>
            <person name="Larson L."/>
            <person name="Lewis B."/>
            <person name="Mehta T."/>
            <person name="Park D."/>
            <person name="Pearson M."/>
            <person name="Roberts A."/>
            <person name="Saif S."/>
            <person name="Shea T."/>
            <person name="Shenoy N."/>
            <person name="Sisk P."/>
            <person name="Stolte C."/>
            <person name="Sykes S."/>
            <person name="Walk T."/>
            <person name="White J."/>
            <person name="Yandava C."/>
            <person name="Whatmore A.M."/>
            <person name="Perrett L.L."/>
            <person name="O'Callaghan D."/>
            <person name="Nusbaum C."/>
            <person name="Galagan J."/>
            <person name="Birren B."/>
        </authorList>
    </citation>
    <scope>NUCLEOTIDE SEQUENCE [LARGE SCALE GENOMIC DNA]</scope>
    <source>
        <strain evidence="4">M292/94/1</strain>
    </source>
</reference>
<dbReference type="SUPFAM" id="SSF56176">
    <property type="entry name" value="FAD-binding/transporter-associated domain-like"/>
    <property type="match status" value="1"/>
</dbReference>
<dbReference type="EMBL" id="EQ999546">
    <property type="protein sequence ID" value="EEZ31512.1"/>
    <property type="molecule type" value="Genomic_DNA"/>
</dbReference>
<comment type="similarity">
    <text evidence="1">Belongs to the FAD-binding oxidoreductase/transferase type 4 family.</text>
</comment>
<dbReference type="Pfam" id="PF01565">
    <property type="entry name" value="FAD_binding_4"/>
    <property type="match status" value="1"/>
</dbReference>
<sequence>MSLENVVALARNEAGIAAAVGILKQRFGERAQTGQAIREQHGHTTTYVPTQAPDIVVFAENTQDVQDVVRICAEHRVPVVAFGAGSSLEGQVNAPAGGVSLDMTHMNRVIAVHAEDLDCVVEPGVTRRALNEYLRDTGLFFPIDPGANQRLAEWLPRAPPAPMRCAMARCAKTYWR</sequence>
<accession>A0A0E1XDV6</accession>
<keyword evidence="2" id="KW-0285">Flavoprotein</keyword>
<dbReference type="AlphaFoldDB" id="A0A0E1XDV6"/>